<evidence type="ECO:0000256" key="8">
    <source>
        <dbReference type="ARBA" id="ARBA00023170"/>
    </source>
</evidence>
<keyword evidence="6 11" id="KW-0798">TonB box</keyword>
<evidence type="ECO:0000256" key="1">
    <source>
        <dbReference type="ARBA" id="ARBA00004571"/>
    </source>
</evidence>
<keyword evidence="4 10" id="KW-1134">Transmembrane beta strand</keyword>
<evidence type="ECO:0000256" key="2">
    <source>
        <dbReference type="ARBA" id="ARBA00009810"/>
    </source>
</evidence>
<keyword evidence="8 15" id="KW-0675">Receptor</keyword>
<feature type="chain" id="PRO_5047038823" evidence="12">
    <location>
        <begin position="37"/>
        <end position="725"/>
    </location>
</feature>
<evidence type="ECO:0000256" key="6">
    <source>
        <dbReference type="ARBA" id="ARBA00023077"/>
    </source>
</evidence>
<dbReference type="Pfam" id="PF00593">
    <property type="entry name" value="TonB_dep_Rec_b-barrel"/>
    <property type="match status" value="1"/>
</dbReference>
<dbReference type="EMBL" id="CP140152">
    <property type="protein sequence ID" value="WQH02710.1"/>
    <property type="molecule type" value="Genomic_DNA"/>
</dbReference>
<dbReference type="Gene3D" id="2.170.130.10">
    <property type="entry name" value="TonB-dependent receptor, plug domain"/>
    <property type="match status" value="1"/>
</dbReference>
<dbReference type="InterPro" id="IPR012910">
    <property type="entry name" value="Plug_dom"/>
</dbReference>
<dbReference type="InterPro" id="IPR039426">
    <property type="entry name" value="TonB-dep_rcpt-like"/>
</dbReference>
<name>A0ABZ0XSI8_9BURK</name>
<evidence type="ECO:0000256" key="5">
    <source>
        <dbReference type="ARBA" id="ARBA00022692"/>
    </source>
</evidence>
<dbReference type="CDD" id="cd01347">
    <property type="entry name" value="ligand_gated_channel"/>
    <property type="match status" value="1"/>
</dbReference>
<dbReference type="InterPro" id="IPR000531">
    <property type="entry name" value="Beta-barrel_TonB"/>
</dbReference>
<keyword evidence="5 10" id="KW-0812">Transmembrane</keyword>
<dbReference type="Proteomes" id="UP001326110">
    <property type="component" value="Chromosome"/>
</dbReference>
<feature type="domain" description="TonB-dependent receptor-like beta-barrel" evidence="13">
    <location>
        <begin position="275"/>
        <end position="693"/>
    </location>
</feature>
<dbReference type="NCBIfam" id="TIGR01783">
    <property type="entry name" value="TonB-siderophor"/>
    <property type="match status" value="1"/>
</dbReference>
<reference evidence="15 16" key="1">
    <citation type="submission" date="2023-11" db="EMBL/GenBank/DDBJ databases">
        <title>MicrobeMod: A computational toolkit for identifying prokaryotic methylation and restriction-modification with nanopore sequencing.</title>
        <authorList>
            <person name="Crits-Christoph A."/>
            <person name="Kang S.C."/>
            <person name="Lee H."/>
            <person name="Ostrov N."/>
        </authorList>
    </citation>
    <scope>NUCLEOTIDE SEQUENCE [LARGE SCALE GENOMIC DNA]</scope>
    <source>
        <strain evidence="15 16">ATCC 25935</strain>
    </source>
</reference>
<comment type="similarity">
    <text evidence="2 10 11">Belongs to the TonB-dependent receptor family.</text>
</comment>
<dbReference type="InterPro" id="IPR010105">
    <property type="entry name" value="TonB_sidphr_rcpt"/>
</dbReference>
<evidence type="ECO:0000256" key="3">
    <source>
        <dbReference type="ARBA" id="ARBA00022448"/>
    </source>
</evidence>
<accession>A0ABZ0XSI8</accession>
<evidence type="ECO:0000256" key="12">
    <source>
        <dbReference type="SAM" id="SignalP"/>
    </source>
</evidence>
<dbReference type="Pfam" id="PF07715">
    <property type="entry name" value="Plug"/>
    <property type="match status" value="1"/>
</dbReference>
<feature type="signal peptide" evidence="12">
    <location>
        <begin position="1"/>
        <end position="36"/>
    </location>
</feature>
<dbReference type="PANTHER" id="PTHR32552:SF84">
    <property type="entry name" value="TONB-DEPENDENT RECEPTOR-RELATED"/>
    <property type="match status" value="1"/>
</dbReference>
<evidence type="ECO:0000259" key="14">
    <source>
        <dbReference type="Pfam" id="PF07715"/>
    </source>
</evidence>
<keyword evidence="3 10" id="KW-0813">Transport</keyword>
<evidence type="ECO:0000313" key="16">
    <source>
        <dbReference type="Proteomes" id="UP001326110"/>
    </source>
</evidence>
<keyword evidence="7 10" id="KW-0472">Membrane</keyword>
<evidence type="ECO:0000256" key="9">
    <source>
        <dbReference type="ARBA" id="ARBA00023237"/>
    </source>
</evidence>
<protein>
    <submittedName>
        <fullName evidence="15">TonB-dependent receptor</fullName>
    </submittedName>
</protein>
<keyword evidence="12" id="KW-0732">Signal</keyword>
<comment type="subcellular location">
    <subcellularLocation>
        <location evidence="1 10">Cell outer membrane</location>
        <topology evidence="1 10">Multi-pass membrane protein</topology>
    </subcellularLocation>
</comment>
<evidence type="ECO:0000256" key="7">
    <source>
        <dbReference type="ARBA" id="ARBA00023136"/>
    </source>
</evidence>
<keyword evidence="16" id="KW-1185">Reference proteome</keyword>
<evidence type="ECO:0000256" key="11">
    <source>
        <dbReference type="RuleBase" id="RU003357"/>
    </source>
</evidence>
<organism evidence="15 16">
    <name type="scientific">Duganella zoogloeoides</name>
    <dbReference type="NCBI Taxonomy" id="75659"/>
    <lineage>
        <taxon>Bacteria</taxon>
        <taxon>Pseudomonadati</taxon>
        <taxon>Pseudomonadota</taxon>
        <taxon>Betaproteobacteria</taxon>
        <taxon>Burkholderiales</taxon>
        <taxon>Oxalobacteraceae</taxon>
        <taxon>Telluria group</taxon>
        <taxon>Duganella</taxon>
    </lineage>
</organism>
<dbReference type="PROSITE" id="PS52016">
    <property type="entry name" value="TONB_DEPENDENT_REC_3"/>
    <property type="match status" value="1"/>
</dbReference>
<evidence type="ECO:0000313" key="15">
    <source>
        <dbReference type="EMBL" id="WQH02710.1"/>
    </source>
</evidence>
<dbReference type="InterPro" id="IPR037066">
    <property type="entry name" value="Plug_dom_sf"/>
</dbReference>
<keyword evidence="9 10" id="KW-0998">Cell outer membrane</keyword>
<evidence type="ECO:0000256" key="10">
    <source>
        <dbReference type="PROSITE-ProRule" id="PRU01360"/>
    </source>
</evidence>
<dbReference type="SUPFAM" id="SSF56935">
    <property type="entry name" value="Porins"/>
    <property type="match status" value="1"/>
</dbReference>
<evidence type="ECO:0000259" key="13">
    <source>
        <dbReference type="Pfam" id="PF00593"/>
    </source>
</evidence>
<feature type="domain" description="TonB-dependent receptor plug" evidence="14">
    <location>
        <begin position="80"/>
        <end position="182"/>
    </location>
</feature>
<proteinExistence type="inferred from homology"/>
<sequence length="725" mass="78942">MPTLIQTHYHFSVARATVVTMLACGALALPWYSAIAAPAAAADGASGDSTLPTVVITARDDSGGLHTAAGTGSNLDLSRFDTPASVDAITRQQLEQRGDRSLVDAITRAPGVSAMPHPGNGGSSVAARGFTDTLSVMRLYDGMRQYGGAGLTFPFDTWAIERVEVLRGPASVIYGDGAIGAVINVVPKQPTRGAIETDVQAGFGTEHSRRLAIGSGGALDERWSYRFDASTDRSDGWVDRGRYSNRAVSGALRLDISPRLNVRLSAARGRQEPMQYFGTPLVNGKPDPALATKNYNVADSVMQYDDRWLDALLNWTPNDSTTMRSRFYNIDSSRHWRDVEAYAYNTATGLIDRSDATEIYHDQSQTGNTTDAAFKGQLLGLDNRFALGFDINSSAFKHTNNTYVGDATPVDPYHPDPGWFASPVPTIPRYASKARQYAVFAENRLALTGQWSLLAGVRYDHASVRRTDLVADRLAYDKTFSNVGWRLGTVYQATPSLALYGQVAKAADPISSLFFLSAANSAFKNATGRQVEVGVKQAFAANTAEWTLAVYDITKNNLLTRDPANPSRSLQVGERTSRGVEATVMAALLPGWRVEANATLLRARFADFSEASGGVLVSRAGNTPPDVPQRLANLWLHHELARGWTASAGLRYVGERNADNANTLKLPSYAVTDATLRWKVSGATSVSLRVANLFDRRYFTTAYYTPTQWFYGQDRRADLVVDHRF</sequence>
<dbReference type="InterPro" id="IPR036942">
    <property type="entry name" value="Beta-barrel_TonB_sf"/>
</dbReference>
<dbReference type="Gene3D" id="2.40.170.20">
    <property type="entry name" value="TonB-dependent receptor, beta-barrel domain"/>
    <property type="match status" value="1"/>
</dbReference>
<gene>
    <name evidence="15" type="ORF">SR858_16690</name>
</gene>
<evidence type="ECO:0000256" key="4">
    <source>
        <dbReference type="ARBA" id="ARBA00022452"/>
    </source>
</evidence>
<dbReference type="PANTHER" id="PTHR32552">
    <property type="entry name" value="FERRICHROME IRON RECEPTOR-RELATED"/>
    <property type="match status" value="1"/>
</dbReference>